<dbReference type="Pfam" id="PF00233">
    <property type="entry name" value="PDEase_I"/>
    <property type="match status" value="1"/>
</dbReference>
<comment type="subcellular location">
    <subcellularLocation>
        <location evidence="1">Membrane</location>
    </subcellularLocation>
</comment>
<feature type="region of interest" description="Disordered" evidence="7">
    <location>
        <begin position="1"/>
        <end position="61"/>
    </location>
</feature>
<dbReference type="CDD" id="cd07302">
    <property type="entry name" value="CHD"/>
    <property type="match status" value="1"/>
</dbReference>
<dbReference type="GO" id="GO:0004016">
    <property type="term" value="F:adenylate cyclase activity"/>
    <property type="evidence" value="ECO:0007669"/>
    <property type="project" value="TreeGrafter"/>
</dbReference>
<dbReference type="PROSITE" id="PS51845">
    <property type="entry name" value="PDEASE_I_2"/>
    <property type="match status" value="1"/>
</dbReference>
<dbReference type="Pfam" id="PF00211">
    <property type="entry name" value="Guanylate_cyc"/>
    <property type="match status" value="1"/>
</dbReference>
<dbReference type="SUPFAM" id="SSF109604">
    <property type="entry name" value="HD-domain/PDEase-like"/>
    <property type="match status" value="1"/>
</dbReference>
<feature type="compositionally biased region" description="Acidic residues" evidence="7">
    <location>
        <begin position="36"/>
        <end position="49"/>
    </location>
</feature>
<organism evidence="11">
    <name type="scientific">Amphora coffeiformis</name>
    <dbReference type="NCBI Taxonomy" id="265554"/>
    <lineage>
        <taxon>Eukaryota</taxon>
        <taxon>Sar</taxon>
        <taxon>Stramenopiles</taxon>
        <taxon>Ochrophyta</taxon>
        <taxon>Bacillariophyta</taxon>
        <taxon>Bacillariophyceae</taxon>
        <taxon>Bacillariophycidae</taxon>
        <taxon>Thalassiophysales</taxon>
        <taxon>Catenulaceae</taxon>
        <taxon>Amphora</taxon>
    </lineage>
</organism>
<dbReference type="InterPro" id="IPR036971">
    <property type="entry name" value="PDEase_catalytic_dom_sf"/>
</dbReference>
<feature type="transmembrane region" description="Helical" evidence="8">
    <location>
        <begin position="80"/>
        <end position="101"/>
    </location>
</feature>
<dbReference type="PANTHER" id="PTHR11920">
    <property type="entry name" value="GUANYLYL CYCLASE"/>
    <property type="match status" value="1"/>
</dbReference>
<dbReference type="Gene3D" id="3.30.70.1230">
    <property type="entry name" value="Nucleotide cyclase"/>
    <property type="match status" value="1"/>
</dbReference>
<keyword evidence="4 8" id="KW-1133">Transmembrane helix</keyword>
<dbReference type="AlphaFoldDB" id="A0A7S3P738"/>
<dbReference type="PROSITE" id="PS50125">
    <property type="entry name" value="GUANYLATE_CYCLASE_2"/>
    <property type="match status" value="1"/>
</dbReference>
<sequence length="1186" mass="133630">MPPAFLSRRSEKTMSDDRVNKLPGEGDADPFNLDNELVDDDDDDSEADTENPSGNKEPNPLEEVKAITQKETRRMTIWKVVVVLSILLTGAGVSVAVYSFLDQQQDDDFENRFALHAATISESASLRFSLTRDSLVELATEYTAYAHQSNSSFPFVTMPLFEVNARHARMESGVEAVGVLPYVSQEQQKAWEKYSVQNQWWIEESRGLDLGDEVEKPGYIKAPIFPFMYELDANGVPMPTTGRERYTPIWQFSPAPIQPFMTNFDPSSRVDFSSQMLTAISQFRDVVFSKIDDQVDLLANTGLLKEHLAYHGQFVEVDENTDAYKHPHSTVAVPIWKELNNAKESDMVGVLLAVLPFDIYLGDLLPEDVRGIDVILENTCNQTFSYTVNGNRGKYLGPGDFHDSTYDRMEVFIPLRQANDDSDDFVDVEAHCVYNFRVYPSAALEGEAKDNLPFIFGAMSACVFLFIAAGFFSYDVFVSRRNKKIVDAAAKSNAIVLSLFPAHIRDKLLKQHDWSRVDARRGNDQQRARHLFMEKSESQSLHADSLSSSPIAELFPSASVLFGDLAGFTAWSSSREPSQVFVLLESLYSEFDRIAKKRKVFKVETIGDCYVAACGLPNQRPDHAVVLARFARDCLYKMNEVVQHLEVELGPDTSDLSLRIGIHSGPVTAGVLRGDRARFQLFGDTVNTAARMESTGIKSKIHISQETADLLISHGKDDWITKREEKVVAKGKGEMQTYWLNIADSSDRMSGSATDVSETMDTCSEDDVGRVNTLMTQKTTSLIKWNVEMLSRILKAIIAGRPVEKGMVQIPEKVNFNENCPLDEVVEVFSIPTKDNCDRHCIRETCSLPPLVKEQLVAFVGDIAALYRDNPFHNFDHASHVTMSVVKLLSRIVSPSERTMDMSQSASQSFSADDMDDISYGITSDPLVQFACVFCALVHDVDHHGVSNAQLVSEGDSLAKAYKNRSVLESNSIDLAWKLFMQDDYADLRTAVCADAAELKRFRQLVVNTVLATDIMDQDLKALRNRRWEQAFHPEDGPVTGESAILARNRKATIVIEHLIQASDVAHTMQHWHVYRKWNERLFMELARAYMNGRATKHPVDFWYEGELGFFDFYIIPLAKKLKECGVFGVSSDEYLTYALKNRQEFETRGKQLVAEMAERSSTQQPLNSELTVLMEKRMSQKRLEI</sequence>
<evidence type="ECO:0000256" key="7">
    <source>
        <dbReference type="SAM" id="MobiDB-lite"/>
    </source>
</evidence>
<dbReference type="InterPro" id="IPR002073">
    <property type="entry name" value="PDEase_catalytic_dom"/>
</dbReference>
<feature type="compositionally biased region" description="Basic and acidic residues" evidence="7">
    <location>
        <begin position="8"/>
        <end position="20"/>
    </location>
</feature>
<evidence type="ECO:0000256" key="4">
    <source>
        <dbReference type="ARBA" id="ARBA00022989"/>
    </source>
</evidence>
<dbReference type="GO" id="GO:0001653">
    <property type="term" value="F:peptide receptor activity"/>
    <property type="evidence" value="ECO:0007669"/>
    <property type="project" value="TreeGrafter"/>
</dbReference>
<keyword evidence="6" id="KW-0456">Lyase</keyword>
<dbReference type="SMART" id="SM00044">
    <property type="entry name" value="CYCc"/>
    <property type="match status" value="1"/>
</dbReference>
<evidence type="ECO:0008006" key="12">
    <source>
        <dbReference type="Google" id="ProtNLM"/>
    </source>
</evidence>
<proteinExistence type="predicted"/>
<gene>
    <name evidence="11" type="ORF">ACOF00016_LOCUS5747</name>
</gene>
<feature type="domain" description="Guanylate cyclase" evidence="9">
    <location>
        <begin position="559"/>
        <end position="693"/>
    </location>
</feature>
<reference evidence="11" key="1">
    <citation type="submission" date="2021-01" db="EMBL/GenBank/DDBJ databases">
        <authorList>
            <person name="Corre E."/>
            <person name="Pelletier E."/>
            <person name="Niang G."/>
            <person name="Scheremetjew M."/>
            <person name="Finn R."/>
            <person name="Kale V."/>
            <person name="Holt S."/>
            <person name="Cochrane G."/>
            <person name="Meng A."/>
            <person name="Brown T."/>
            <person name="Cohen L."/>
        </authorList>
    </citation>
    <scope>NUCLEOTIDE SEQUENCE</scope>
    <source>
        <strain evidence="11">CCMP127</strain>
    </source>
</reference>
<accession>A0A7S3P738</accession>
<dbReference type="PANTHER" id="PTHR11920:SF335">
    <property type="entry name" value="GUANYLATE CYCLASE"/>
    <property type="match status" value="1"/>
</dbReference>
<keyword evidence="2 8" id="KW-0812">Transmembrane</keyword>
<dbReference type="GO" id="GO:0004114">
    <property type="term" value="F:3',5'-cyclic-nucleotide phosphodiesterase activity"/>
    <property type="evidence" value="ECO:0007669"/>
    <property type="project" value="InterPro"/>
</dbReference>
<keyword evidence="3" id="KW-0547">Nucleotide-binding</keyword>
<dbReference type="GO" id="GO:0005886">
    <property type="term" value="C:plasma membrane"/>
    <property type="evidence" value="ECO:0007669"/>
    <property type="project" value="TreeGrafter"/>
</dbReference>
<protein>
    <recommendedName>
        <fullName evidence="12">Phosphodiesterase</fullName>
    </recommendedName>
</protein>
<evidence type="ECO:0000256" key="2">
    <source>
        <dbReference type="ARBA" id="ARBA00022692"/>
    </source>
</evidence>
<evidence type="ECO:0000256" key="6">
    <source>
        <dbReference type="ARBA" id="ARBA00023239"/>
    </source>
</evidence>
<dbReference type="Gene3D" id="1.10.1300.10">
    <property type="entry name" value="3'5'-cyclic nucleotide phosphodiesterase, catalytic domain"/>
    <property type="match status" value="1"/>
</dbReference>
<dbReference type="InterPro" id="IPR029787">
    <property type="entry name" value="Nucleotide_cyclase"/>
</dbReference>
<evidence type="ECO:0000259" key="9">
    <source>
        <dbReference type="PROSITE" id="PS50125"/>
    </source>
</evidence>
<dbReference type="SUPFAM" id="SSF55073">
    <property type="entry name" value="Nucleotide cyclase"/>
    <property type="match status" value="1"/>
</dbReference>
<evidence type="ECO:0000259" key="10">
    <source>
        <dbReference type="PROSITE" id="PS51845"/>
    </source>
</evidence>
<evidence type="ECO:0000256" key="3">
    <source>
        <dbReference type="ARBA" id="ARBA00022741"/>
    </source>
</evidence>
<dbReference type="EMBL" id="HBIM01006756">
    <property type="protein sequence ID" value="CAE0407967.1"/>
    <property type="molecule type" value="Transcribed_RNA"/>
</dbReference>
<dbReference type="InterPro" id="IPR050401">
    <property type="entry name" value="Cyclic_nucleotide_synthase"/>
</dbReference>
<evidence type="ECO:0000256" key="1">
    <source>
        <dbReference type="ARBA" id="ARBA00004370"/>
    </source>
</evidence>
<dbReference type="GO" id="GO:0007168">
    <property type="term" value="P:receptor guanylyl cyclase signaling pathway"/>
    <property type="evidence" value="ECO:0007669"/>
    <property type="project" value="TreeGrafter"/>
</dbReference>
<evidence type="ECO:0000313" key="11">
    <source>
        <dbReference type="EMBL" id="CAE0407967.1"/>
    </source>
</evidence>
<evidence type="ECO:0000256" key="8">
    <source>
        <dbReference type="SAM" id="Phobius"/>
    </source>
</evidence>
<dbReference type="GO" id="GO:0000166">
    <property type="term" value="F:nucleotide binding"/>
    <property type="evidence" value="ECO:0007669"/>
    <property type="project" value="UniProtKB-KW"/>
</dbReference>
<name>A0A7S3P738_9STRA</name>
<keyword evidence="5 8" id="KW-0472">Membrane</keyword>
<evidence type="ECO:0000256" key="5">
    <source>
        <dbReference type="ARBA" id="ARBA00023136"/>
    </source>
</evidence>
<dbReference type="GO" id="GO:0035556">
    <property type="term" value="P:intracellular signal transduction"/>
    <property type="evidence" value="ECO:0007669"/>
    <property type="project" value="InterPro"/>
</dbReference>
<feature type="domain" description="PDEase" evidence="10">
    <location>
        <begin position="786"/>
        <end position="1015"/>
    </location>
</feature>
<dbReference type="GO" id="GO:0004383">
    <property type="term" value="F:guanylate cyclase activity"/>
    <property type="evidence" value="ECO:0007669"/>
    <property type="project" value="TreeGrafter"/>
</dbReference>
<dbReference type="InterPro" id="IPR001054">
    <property type="entry name" value="A/G_cyclase"/>
</dbReference>